<name>A0A7I4Z2G8_HAECO</name>
<dbReference type="InterPro" id="IPR043128">
    <property type="entry name" value="Rev_trsase/Diguanyl_cyclase"/>
</dbReference>
<dbReference type="GO" id="GO:0003964">
    <property type="term" value="F:RNA-directed DNA polymerase activity"/>
    <property type="evidence" value="ECO:0007669"/>
    <property type="project" value="UniProtKB-EC"/>
</dbReference>
<keyword evidence="2" id="KW-0511">Multifunctional enzyme</keyword>
<dbReference type="AlphaFoldDB" id="A0A7I4Z2G8"/>
<dbReference type="Proteomes" id="UP000025227">
    <property type="component" value="Unplaced"/>
</dbReference>
<dbReference type="InterPro" id="IPR041577">
    <property type="entry name" value="RT_RNaseH_2"/>
</dbReference>
<sequence length="113" mass="12690">MPIPKDVSQLRAFLGSINFFGAFVRERHNLRVPLDALTKKDAAFTWSPECQSCFDRIKKTLNYDLLLAHYDPTLPLIVAADASNYGIGAVLSQRFPTDTKICLPRFDASTEKV</sequence>
<dbReference type="OMA" id="VITEWPA"/>
<keyword evidence="4" id="KW-1185">Reference proteome</keyword>
<feature type="domain" description="Reverse transcriptase/retrotransposon-derived protein RNase H-like" evidence="3">
    <location>
        <begin position="46"/>
        <end position="98"/>
    </location>
</feature>
<dbReference type="InterPro" id="IPR050951">
    <property type="entry name" value="Retrovirus_Pol_polyprotein"/>
</dbReference>
<accession>A0A7I4Z2G8</accession>
<evidence type="ECO:0000313" key="5">
    <source>
        <dbReference type="WBParaSite" id="HCON_00173610-00001"/>
    </source>
</evidence>
<dbReference type="SUPFAM" id="SSF56672">
    <property type="entry name" value="DNA/RNA polymerases"/>
    <property type="match status" value="1"/>
</dbReference>
<dbReference type="Gene3D" id="3.30.70.270">
    <property type="match status" value="1"/>
</dbReference>
<evidence type="ECO:0000256" key="2">
    <source>
        <dbReference type="ARBA" id="ARBA00023268"/>
    </source>
</evidence>
<proteinExistence type="predicted"/>
<reference evidence="5" key="1">
    <citation type="submission" date="2020-12" db="UniProtKB">
        <authorList>
            <consortium name="WormBaseParasite"/>
        </authorList>
    </citation>
    <scope>IDENTIFICATION</scope>
    <source>
        <strain evidence="5">MHco3</strain>
    </source>
</reference>
<dbReference type="OrthoDB" id="5807442at2759"/>
<evidence type="ECO:0000313" key="4">
    <source>
        <dbReference type="Proteomes" id="UP000025227"/>
    </source>
</evidence>
<dbReference type="InterPro" id="IPR043502">
    <property type="entry name" value="DNA/RNA_pol_sf"/>
</dbReference>
<dbReference type="PANTHER" id="PTHR37984">
    <property type="entry name" value="PROTEIN CBG26694"/>
    <property type="match status" value="1"/>
</dbReference>
<dbReference type="WBParaSite" id="HCON_00173610-00001">
    <property type="protein sequence ID" value="HCON_00173610-00001"/>
    <property type="gene ID" value="HCON_00173610"/>
</dbReference>
<evidence type="ECO:0000259" key="3">
    <source>
        <dbReference type="Pfam" id="PF17919"/>
    </source>
</evidence>
<dbReference type="PANTHER" id="PTHR37984:SF5">
    <property type="entry name" value="PROTEIN NYNRIN-LIKE"/>
    <property type="match status" value="1"/>
</dbReference>
<organism evidence="4 5">
    <name type="scientific">Haemonchus contortus</name>
    <name type="common">Barber pole worm</name>
    <dbReference type="NCBI Taxonomy" id="6289"/>
    <lineage>
        <taxon>Eukaryota</taxon>
        <taxon>Metazoa</taxon>
        <taxon>Ecdysozoa</taxon>
        <taxon>Nematoda</taxon>
        <taxon>Chromadorea</taxon>
        <taxon>Rhabditida</taxon>
        <taxon>Rhabditina</taxon>
        <taxon>Rhabditomorpha</taxon>
        <taxon>Strongyloidea</taxon>
        <taxon>Trichostrongylidae</taxon>
        <taxon>Haemonchus</taxon>
    </lineage>
</organism>
<protein>
    <recommendedName>
        <fullName evidence="1">RNA-directed DNA polymerase</fullName>
        <ecNumber evidence="1">2.7.7.49</ecNumber>
    </recommendedName>
</protein>
<dbReference type="Pfam" id="PF17919">
    <property type="entry name" value="RT_RNaseH_2"/>
    <property type="match status" value="1"/>
</dbReference>
<evidence type="ECO:0000256" key="1">
    <source>
        <dbReference type="ARBA" id="ARBA00012493"/>
    </source>
</evidence>
<dbReference type="FunFam" id="3.30.70.270:FF:000020">
    <property type="entry name" value="Transposon Tf2-6 polyprotein-like Protein"/>
    <property type="match status" value="1"/>
</dbReference>
<dbReference type="EC" id="2.7.7.49" evidence="1"/>